<dbReference type="Proteomes" id="UP000059419">
    <property type="component" value="Plasmid pEM01"/>
</dbReference>
<dbReference type="PATRIC" id="fig|1619313.3.peg.3932"/>
<dbReference type="InterPro" id="IPR036390">
    <property type="entry name" value="WH_DNA-bd_sf"/>
</dbReference>
<dbReference type="KEGG" id="ege:EM595_p0312"/>
<dbReference type="GO" id="GO:0043565">
    <property type="term" value="F:sequence-specific DNA binding"/>
    <property type="evidence" value="ECO:0007669"/>
    <property type="project" value="TreeGrafter"/>
</dbReference>
<dbReference type="FunFam" id="3.40.190.290:FF:000001">
    <property type="entry name" value="Transcriptional regulator, LysR family"/>
    <property type="match status" value="1"/>
</dbReference>
<dbReference type="PANTHER" id="PTHR30537:SF72">
    <property type="entry name" value="LYSR FAMILY TRANSCRIPTIONAL REGULATOR"/>
    <property type="match status" value="1"/>
</dbReference>
<keyword evidence="3" id="KW-0238">DNA-binding</keyword>
<sequence length="331" mass="37460">MALLKKSGKLLSLFSNHEQYRLLTQRFGEKRVDRIQAMQVFVRVAEAGSFIHAAETLSLPASTVTSTVKRLEKHLQVRLLNRTTRRVNLTPEGARYLVQCQEILSLIEQTESSLTDSVKRPQGRLRVDMPGGIAHFIVMPHLHDFYRRYPDIYLMMGVNDRQVDLVQEGVDCVIRTGELHDSTLVARPLGQLRWVTCASPVYLREYGIPHHPDDLSQHRAIHYFSANRRHAGDMHFVNGTEKRSLTVNGIAAANETGLYISMCLAGFGLAQLAERVVADHLREGRLIEVLADWQPAPVPVSVLYPHQRFLSPAVRAFADWIAERIRSDNVG</sequence>
<protein>
    <submittedName>
        <fullName evidence="6">Transcriptional regulator</fullName>
    </submittedName>
</protein>
<dbReference type="EMBL" id="LN907828">
    <property type="protein sequence ID" value="CUU26010.1"/>
    <property type="molecule type" value="Genomic_DNA"/>
</dbReference>
<evidence type="ECO:0000256" key="3">
    <source>
        <dbReference type="ARBA" id="ARBA00023125"/>
    </source>
</evidence>
<keyword evidence="4" id="KW-0804">Transcription</keyword>
<dbReference type="GO" id="GO:0006351">
    <property type="term" value="P:DNA-templated transcription"/>
    <property type="evidence" value="ECO:0007669"/>
    <property type="project" value="TreeGrafter"/>
</dbReference>
<reference evidence="7" key="1">
    <citation type="submission" date="2015-11" db="EMBL/GenBank/DDBJ databases">
        <authorList>
            <person name="Blom J."/>
        </authorList>
    </citation>
    <scope>NUCLEOTIDE SEQUENCE [LARGE SCALE GENOMIC DNA]</scope>
    <source>
        <plasmid evidence="7">pEM01</plasmid>
    </source>
</reference>
<geneLocation type="plasmid" evidence="7">
    <name>pEM01</name>
</geneLocation>
<evidence type="ECO:0000313" key="7">
    <source>
        <dbReference type="Proteomes" id="UP000059419"/>
    </source>
</evidence>
<proteinExistence type="inferred from homology"/>
<evidence type="ECO:0000259" key="5">
    <source>
        <dbReference type="PROSITE" id="PS50931"/>
    </source>
</evidence>
<keyword evidence="7" id="KW-1185">Reference proteome</keyword>
<keyword evidence="2" id="KW-0805">Transcription regulation</keyword>
<name>A0A0U5L5C8_9GAMM</name>
<dbReference type="InterPro" id="IPR000847">
    <property type="entry name" value="LysR_HTH_N"/>
</dbReference>
<dbReference type="InterPro" id="IPR058163">
    <property type="entry name" value="LysR-type_TF_proteobact-type"/>
</dbReference>
<evidence type="ECO:0000256" key="4">
    <source>
        <dbReference type="ARBA" id="ARBA00023163"/>
    </source>
</evidence>
<dbReference type="SUPFAM" id="SSF46785">
    <property type="entry name" value="Winged helix' DNA-binding domain"/>
    <property type="match status" value="1"/>
</dbReference>
<comment type="similarity">
    <text evidence="1">Belongs to the LysR transcriptional regulatory family.</text>
</comment>
<feature type="domain" description="HTH lysR-type" evidence="5">
    <location>
        <begin position="33"/>
        <end position="90"/>
    </location>
</feature>
<dbReference type="PROSITE" id="PS50931">
    <property type="entry name" value="HTH_LYSR"/>
    <property type="match status" value="1"/>
</dbReference>
<dbReference type="SUPFAM" id="SSF53850">
    <property type="entry name" value="Periplasmic binding protein-like II"/>
    <property type="match status" value="1"/>
</dbReference>
<dbReference type="Pfam" id="PF03466">
    <property type="entry name" value="LysR_substrate"/>
    <property type="match status" value="1"/>
</dbReference>
<gene>
    <name evidence="6" type="ORF">EM595_p0312</name>
</gene>
<dbReference type="Gene3D" id="1.10.10.10">
    <property type="entry name" value="Winged helix-like DNA-binding domain superfamily/Winged helix DNA-binding domain"/>
    <property type="match status" value="1"/>
</dbReference>
<evidence type="ECO:0000256" key="1">
    <source>
        <dbReference type="ARBA" id="ARBA00009437"/>
    </source>
</evidence>
<dbReference type="PANTHER" id="PTHR30537">
    <property type="entry name" value="HTH-TYPE TRANSCRIPTIONAL REGULATOR"/>
    <property type="match status" value="1"/>
</dbReference>
<dbReference type="CDD" id="cd08472">
    <property type="entry name" value="PBP2_CrgA_like_3"/>
    <property type="match status" value="1"/>
</dbReference>
<dbReference type="AlphaFoldDB" id="A0A0U5L5C8"/>
<accession>A0A0U5L5C8</accession>
<dbReference type="InterPro" id="IPR036388">
    <property type="entry name" value="WH-like_DNA-bd_sf"/>
</dbReference>
<evidence type="ECO:0000256" key="2">
    <source>
        <dbReference type="ARBA" id="ARBA00023015"/>
    </source>
</evidence>
<dbReference type="FunFam" id="1.10.10.10:FF:000001">
    <property type="entry name" value="LysR family transcriptional regulator"/>
    <property type="match status" value="1"/>
</dbReference>
<evidence type="ECO:0000313" key="6">
    <source>
        <dbReference type="EMBL" id="CUU26010.1"/>
    </source>
</evidence>
<organism evidence="6 7">
    <name type="scientific">Duffyella gerundensis</name>
    <dbReference type="NCBI Taxonomy" id="1619313"/>
    <lineage>
        <taxon>Bacteria</taxon>
        <taxon>Pseudomonadati</taxon>
        <taxon>Pseudomonadota</taxon>
        <taxon>Gammaproteobacteria</taxon>
        <taxon>Enterobacterales</taxon>
        <taxon>Erwiniaceae</taxon>
        <taxon>Duffyella</taxon>
    </lineage>
</organism>
<dbReference type="Gene3D" id="3.40.190.290">
    <property type="match status" value="1"/>
</dbReference>
<dbReference type="Pfam" id="PF00126">
    <property type="entry name" value="HTH_1"/>
    <property type="match status" value="1"/>
</dbReference>
<dbReference type="InterPro" id="IPR005119">
    <property type="entry name" value="LysR_subst-bd"/>
</dbReference>
<dbReference type="GO" id="GO:0003700">
    <property type="term" value="F:DNA-binding transcription factor activity"/>
    <property type="evidence" value="ECO:0007669"/>
    <property type="project" value="InterPro"/>
</dbReference>